<reference evidence="2 3" key="1">
    <citation type="submission" date="2019-02" db="EMBL/GenBank/DDBJ databases">
        <title>Pedobacter sp. nov., a novel speices isolated from soil of pinguins habitat in Antarcitica.</title>
        <authorList>
            <person name="He R.-H."/>
        </authorList>
    </citation>
    <scope>NUCLEOTIDE SEQUENCE [LARGE SCALE GENOMIC DNA]</scope>
    <source>
        <strain evidence="2 3">E01020</strain>
    </source>
</reference>
<protein>
    <submittedName>
        <fullName evidence="2">DUF4173 domain-containing protein</fullName>
    </submittedName>
</protein>
<feature type="transmembrane region" description="Helical" evidence="1">
    <location>
        <begin position="194"/>
        <end position="212"/>
    </location>
</feature>
<feature type="transmembrane region" description="Helical" evidence="1">
    <location>
        <begin position="338"/>
        <end position="360"/>
    </location>
</feature>
<comment type="caution">
    <text evidence="2">The sequence shown here is derived from an EMBL/GenBank/DDBJ whole genome shotgun (WGS) entry which is preliminary data.</text>
</comment>
<name>A0A4R5MLR5_9SPHI</name>
<evidence type="ECO:0000256" key="1">
    <source>
        <dbReference type="SAM" id="Phobius"/>
    </source>
</evidence>
<feature type="transmembrane region" description="Helical" evidence="1">
    <location>
        <begin position="372"/>
        <end position="392"/>
    </location>
</feature>
<dbReference type="Proteomes" id="UP000295668">
    <property type="component" value="Unassembled WGS sequence"/>
</dbReference>
<feature type="transmembrane region" description="Helical" evidence="1">
    <location>
        <begin position="6"/>
        <end position="25"/>
    </location>
</feature>
<keyword evidence="1" id="KW-0812">Transmembrane</keyword>
<evidence type="ECO:0000313" key="2">
    <source>
        <dbReference type="EMBL" id="TDG36572.1"/>
    </source>
</evidence>
<feature type="transmembrane region" description="Helical" evidence="1">
    <location>
        <begin position="303"/>
        <end position="323"/>
    </location>
</feature>
<dbReference type="Pfam" id="PF13687">
    <property type="entry name" value="DUF4153"/>
    <property type="match status" value="1"/>
</dbReference>
<dbReference type="OrthoDB" id="627992at2"/>
<dbReference type="InterPro" id="IPR025291">
    <property type="entry name" value="DUF4153"/>
</dbReference>
<proteinExistence type="predicted"/>
<keyword evidence="1" id="KW-0472">Membrane</keyword>
<keyword evidence="3" id="KW-1185">Reference proteome</keyword>
<dbReference type="EMBL" id="SJCY01000004">
    <property type="protein sequence ID" value="TDG36572.1"/>
    <property type="molecule type" value="Genomic_DNA"/>
</dbReference>
<keyword evidence="1" id="KW-1133">Transmembrane helix</keyword>
<feature type="transmembrane region" description="Helical" evidence="1">
    <location>
        <begin position="262"/>
        <end position="291"/>
    </location>
</feature>
<evidence type="ECO:0000313" key="3">
    <source>
        <dbReference type="Proteomes" id="UP000295668"/>
    </source>
</evidence>
<feature type="transmembrane region" description="Helical" evidence="1">
    <location>
        <begin position="32"/>
        <end position="49"/>
    </location>
</feature>
<feature type="transmembrane region" description="Helical" evidence="1">
    <location>
        <begin position="163"/>
        <end position="182"/>
    </location>
</feature>
<feature type="transmembrane region" description="Helical" evidence="1">
    <location>
        <begin position="408"/>
        <end position="426"/>
    </location>
</feature>
<organism evidence="2 3">
    <name type="scientific">Pedobacter changchengzhani</name>
    <dbReference type="NCBI Taxonomy" id="2529274"/>
    <lineage>
        <taxon>Bacteria</taxon>
        <taxon>Pseudomonadati</taxon>
        <taxon>Bacteroidota</taxon>
        <taxon>Sphingobacteriia</taxon>
        <taxon>Sphingobacteriales</taxon>
        <taxon>Sphingobacteriaceae</taxon>
        <taxon>Pedobacter</taxon>
    </lineage>
</organism>
<gene>
    <name evidence="2" type="ORF">EZJ43_08645</name>
</gene>
<feature type="transmembrane region" description="Helical" evidence="1">
    <location>
        <begin position="55"/>
        <end position="71"/>
    </location>
</feature>
<dbReference type="RefSeq" id="WP_133262301.1">
    <property type="nucleotide sequence ID" value="NZ_SJCY01000004.1"/>
</dbReference>
<feature type="transmembrane region" description="Helical" evidence="1">
    <location>
        <begin position="78"/>
        <end position="94"/>
    </location>
</feature>
<feature type="transmembrane region" description="Helical" evidence="1">
    <location>
        <begin position="140"/>
        <end position="157"/>
    </location>
</feature>
<sequence>MRTRSNFLLLSTLFGGLLFTCLFWMERLAINLLIYSVFIIAISFFNSEIIKSKKFIIYAIANLFAAVLVVINNSDLTLATYYISLILFVGFAHYQTIRNIFSAGLASLLQIMAVPASILRHLYQFKVGRFNLKPIFKLTKYILLPIIIVVIFASIYSSANEVFAHYLISISHSISLFISRIFSFIFQDLSIARFLHICLGILISGGLIITFYNRSIEKLESNCTEDLIRNRRDKDRKSLWFEIANTFTSTIVSKNMALKTEYVIGVISFIALNILLLMVNFIDISTLWFGYKPSGNFSADLHNGTNSLIFSILLAMAVILYFFRKNLNFYSKSKTLRFLAYAWIIQNLILIISVFIRDGYYIEFYGLTHKRIGVSVFALLCIIGLATVYFKVGKQKTLFYLFKVNGNIWFALLLIFSTINWDVFIAKYNLAHRDKISLDVDYLLSLSDKTLVVLDENRQILHFTEGTDLADRTYAMPENLSYYQNQLDQRIGFFKERYKEVSWLSWNLQDWRVATHFGFNKR</sequence>
<accession>A0A4R5MLR5</accession>
<feature type="transmembrane region" description="Helical" evidence="1">
    <location>
        <begin position="100"/>
        <end position="119"/>
    </location>
</feature>
<dbReference type="AlphaFoldDB" id="A0A4R5MLR5"/>